<protein>
    <submittedName>
        <fullName evidence="2">Uncharacterized protein</fullName>
    </submittedName>
</protein>
<reference evidence="3 4" key="1">
    <citation type="submission" date="2017-09" db="EMBL/GenBank/DDBJ databases">
        <title>Large-scale bioinformatics analysis of Bacillus genomes uncovers conserved roles of natural products in bacterial physiology.</title>
        <authorList>
            <consortium name="Agbiome Team Llc"/>
            <person name="Bleich R.M."/>
            <person name="Grubbs K.J."/>
            <person name="Santa Maria K.C."/>
            <person name="Allen S.E."/>
            <person name="Farag S."/>
            <person name="Shank E.A."/>
            <person name="Bowers A."/>
        </authorList>
    </citation>
    <scope>NUCLEOTIDE SEQUENCE [LARGE SCALE GENOMIC DNA]</scope>
    <source>
        <strain evidence="2 3">AFS060060</strain>
        <strain evidence="1 4">AFS077661</strain>
    </source>
</reference>
<evidence type="ECO:0000313" key="4">
    <source>
        <dbReference type="Proteomes" id="UP000223839"/>
    </source>
</evidence>
<dbReference type="Proteomes" id="UP000223366">
    <property type="component" value="Unassembled WGS sequence"/>
</dbReference>
<organism evidence="2 3">
    <name type="scientific">Bacillus thuringiensis</name>
    <dbReference type="NCBI Taxonomy" id="1428"/>
    <lineage>
        <taxon>Bacteria</taxon>
        <taxon>Bacillati</taxon>
        <taxon>Bacillota</taxon>
        <taxon>Bacilli</taxon>
        <taxon>Bacillales</taxon>
        <taxon>Bacillaceae</taxon>
        <taxon>Bacillus</taxon>
        <taxon>Bacillus cereus group</taxon>
    </lineage>
</organism>
<dbReference type="EMBL" id="NUYG01000034">
    <property type="protein sequence ID" value="PFM91130.1"/>
    <property type="molecule type" value="Genomic_DNA"/>
</dbReference>
<dbReference type="AlphaFoldDB" id="A0A9X7BH48"/>
<dbReference type="EMBL" id="NVDU01000146">
    <property type="protein sequence ID" value="PFV20574.1"/>
    <property type="molecule type" value="Genomic_DNA"/>
</dbReference>
<gene>
    <name evidence="1" type="ORF">COJ61_16235</name>
    <name evidence="2" type="ORF">COK99_32500</name>
</gene>
<accession>A0A9X7BH48</accession>
<evidence type="ECO:0000313" key="1">
    <source>
        <dbReference type="EMBL" id="PFM91130.1"/>
    </source>
</evidence>
<name>A0A9X7BH48_BACTU</name>
<evidence type="ECO:0000313" key="3">
    <source>
        <dbReference type="Proteomes" id="UP000223366"/>
    </source>
</evidence>
<comment type="caution">
    <text evidence="2">The sequence shown here is derived from an EMBL/GenBank/DDBJ whole genome shotgun (WGS) entry which is preliminary data.</text>
</comment>
<proteinExistence type="predicted"/>
<sequence>MYLYYDLAAHCSISILTSDNPNSEMYAIFIAGCFVNLVSHTDDTGSIFTLCKECDFMTPER</sequence>
<evidence type="ECO:0000313" key="2">
    <source>
        <dbReference type="EMBL" id="PFV20574.1"/>
    </source>
</evidence>
<dbReference type="Proteomes" id="UP000223839">
    <property type="component" value="Unassembled WGS sequence"/>
</dbReference>